<dbReference type="PANTHER" id="PTHR10194:SF4">
    <property type="entry name" value="RAS GTPASE-ACTIVATING PROTEIN 4-RELATED"/>
    <property type="match status" value="1"/>
</dbReference>
<dbReference type="SMART" id="SM00239">
    <property type="entry name" value="C2"/>
    <property type="match status" value="2"/>
</dbReference>
<dbReference type="InterPro" id="IPR001849">
    <property type="entry name" value="PH_domain"/>
</dbReference>
<evidence type="ECO:0000313" key="10">
    <source>
        <dbReference type="Proteomes" id="UP000694580"/>
    </source>
</evidence>
<keyword evidence="1" id="KW-0343">GTPase activation</keyword>
<dbReference type="PROSITE" id="PS50003">
    <property type="entry name" value="PH_DOMAIN"/>
    <property type="match status" value="1"/>
</dbReference>
<dbReference type="PROSITE" id="PS50018">
    <property type="entry name" value="RAS_GTPASE_ACTIV_2"/>
    <property type="match status" value="1"/>
</dbReference>
<protein>
    <submittedName>
        <fullName evidence="9">Uncharacterized protein</fullName>
    </submittedName>
</protein>
<dbReference type="InterPro" id="IPR035892">
    <property type="entry name" value="C2_domain_sf"/>
</dbReference>
<keyword evidence="3 5" id="KW-0863">Zinc-finger</keyword>
<organism evidence="9 10">
    <name type="scientific">Denticeps clupeoides</name>
    <name type="common">denticle herring</name>
    <dbReference type="NCBI Taxonomy" id="299321"/>
    <lineage>
        <taxon>Eukaryota</taxon>
        <taxon>Metazoa</taxon>
        <taxon>Chordata</taxon>
        <taxon>Craniata</taxon>
        <taxon>Vertebrata</taxon>
        <taxon>Euteleostomi</taxon>
        <taxon>Actinopterygii</taxon>
        <taxon>Neopterygii</taxon>
        <taxon>Teleostei</taxon>
        <taxon>Clupei</taxon>
        <taxon>Clupeiformes</taxon>
        <taxon>Denticipitoidei</taxon>
        <taxon>Denticipitidae</taxon>
        <taxon>Denticeps</taxon>
    </lineage>
</organism>
<evidence type="ECO:0000259" key="8">
    <source>
        <dbReference type="PROSITE" id="PS50018"/>
    </source>
</evidence>
<dbReference type="GO" id="GO:0005096">
    <property type="term" value="F:GTPase activator activity"/>
    <property type="evidence" value="ECO:0007669"/>
    <property type="project" value="UniProtKB-KW"/>
</dbReference>
<dbReference type="Pfam" id="PF00616">
    <property type="entry name" value="RasGAP"/>
    <property type="match status" value="1"/>
</dbReference>
<dbReference type="Pfam" id="PF00169">
    <property type="entry name" value="PH"/>
    <property type="match status" value="1"/>
</dbReference>
<evidence type="ECO:0000256" key="2">
    <source>
        <dbReference type="ARBA" id="ARBA00022723"/>
    </source>
</evidence>
<dbReference type="InterPro" id="IPR039360">
    <property type="entry name" value="Ras_GTPase"/>
</dbReference>
<dbReference type="InterPro" id="IPR011993">
    <property type="entry name" value="PH-like_dom_sf"/>
</dbReference>
<feature type="domain" description="Ras-GAP" evidence="8">
    <location>
        <begin position="263"/>
        <end position="511"/>
    </location>
</feature>
<dbReference type="Gene3D" id="2.30.29.30">
    <property type="entry name" value="Pleckstrin-homology domain (PH domain)/Phosphotyrosine-binding domain (PTB)"/>
    <property type="match status" value="1"/>
</dbReference>
<evidence type="ECO:0000256" key="5">
    <source>
        <dbReference type="PROSITE-ProRule" id="PRU00432"/>
    </source>
</evidence>
<dbReference type="SMART" id="SM00323">
    <property type="entry name" value="RasGAP"/>
    <property type="match status" value="1"/>
</dbReference>
<dbReference type="SUPFAM" id="SSF48350">
    <property type="entry name" value="GTPase activation domain, GAP"/>
    <property type="match status" value="1"/>
</dbReference>
<evidence type="ECO:0000313" key="9">
    <source>
        <dbReference type="Ensembl" id="ENSDCDP00010044906.1"/>
    </source>
</evidence>
<dbReference type="Gene3D" id="2.60.40.150">
    <property type="entry name" value="C2 domain"/>
    <property type="match status" value="2"/>
</dbReference>
<dbReference type="PANTHER" id="PTHR10194">
    <property type="entry name" value="RAS GTPASE-ACTIVATING PROTEINS"/>
    <property type="match status" value="1"/>
</dbReference>
<sequence length="705" mass="79651">MYVCVCVAPVYSCESVVSRTATIWKTLSPFWGEEYNVHLPPSFHTVSFHVLDERLSQTIVIGKVSVSKDSLTAKPQGEKVLTHRPPDDEVQGEIHLHMSVLGDWGRSDPGCAARDLARKDRNGASDPFVRVQYNGKTHESTVSPHSHTFHFELDDAAADSSLSVEVWDWDLVSRKRLLGKGDVLFNISGLQLAQQEEGWFRLGARQTQTQTTTSEGALGALRLQLRLRDETVLPPSCYQPLTQLLQLTHVHTRVHTRTTTAESRQEVATNLVNLFLGQGQVTEFLDVLFKLELDKTSEPNTLFRSNSLASKSMESFLKVAGMQYLHKLLGPVINRIYEEKRYVELDPQQGGAEGGGVGCTGLHRVHTEAEIIQQSVGHLQSYLSELLHAIQQSASYCPALLCHAFRQLYERVENRFPEPEYRTVQSIANMDTLACCPKEPWIVPLQPAVQQGIAQLKDFISRLVLLWCFRPRPAGPHESPVRLFFVTLSRSTLSYSRTQNSKKSSFISLGKVKAVEKVEEKSFGSANVMQIIWSEESGQMETLYLDCKSMNELNHWLSTLRKACSRNADTLSCYHPGVYKADRWSCCHQKDRTDPGCDRTNGGVMLQEWYDPPDHELQAQFIFRHLLGVRNELRAPQSKFSQQKEIRPPSFSGRGESDAVAELFTVLQELHAAHRAAEEEEHVRNKNFFPGGADVTYTLLEENWF</sequence>
<feature type="domain" description="C2" evidence="7">
    <location>
        <begin position="86"/>
        <end position="200"/>
    </location>
</feature>
<proteinExistence type="predicted"/>
<evidence type="ECO:0000259" key="7">
    <source>
        <dbReference type="PROSITE" id="PS50004"/>
    </source>
</evidence>
<evidence type="ECO:0000256" key="4">
    <source>
        <dbReference type="ARBA" id="ARBA00022833"/>
    </source>
</evidence>
<keyword evidence="4" id="KW-0862">Zinc</keyword>
<keyword evidence="2" id="KW-0479">Metal-binding</keyword>
<name>A0AAY4DKP5_9TELE</name>
<reference evidence="9" key="2">
    <citation type="submission" date="2025-09" db="UniProtKB">
        <authorList>
            <consortium name="Ensembl"/>
        </authorList>
    </citation>
    <scope>IDENTIFICATION</scope>
</reference>
<accession>A0AAY4DKP5</accession>
<dbReference type="PROSITE" id="PS51113">
    <property type="entry name" value="ZF_BTK"/>
    <property type="match status" value="1"/>
</dbReference>
<dbReference type="InterPro" id="IPR001936">
    <property type="entry name" value="RasGAP_dom"/>
</dbReference>
<dbReference type="Ensembl" id="ENSDCDT00010055025.1">
    <property type="protein sequence ID" value="ENSDCDP00010044906.1"/>
    <property type="gene ID" value="ENSDCDG00010027698.1"/>
</dbReference>
<feature type="domain" description="PH" evidence="6">
    <location>
        <begin position="485"/>
        <end position="565"/>
    </location>
</feature>
<feature type="domain" description="C2" evidence="7">
    <location>
        <begin position="1"/>
        <end position="81"/>
    </location>
</feature>
<reference evidence="9" key="1">
    <citation type="submission" date="2025-08" db="UniProtKB">
        <authorList>
            <consortium name="Ensembl"/>
        </authorList>
    </citation>
    <scope>IDENTIFICATION</scope>
</reference>
<dbReference type="InterPro" id="IPR000008">
    <property type="entry name" value="C2_dom"/>
</dbReference>
<dbReference type="Pfam" id="PF00168">
    <property type="entry name" value="C2"/>
    <property type="match status" value="2"/>
</dbReference>
<evidence type="ECO:0000259" key="6">
    <source>
        <dbReference type="PROSITE" id="PS50003"/>
    </source>
</evidence>
<dbReference type="SUPFAM" id="SSF49562">
    <property type="entry name" value="C2 domain (Calcium/lipid-binding domain, CaLB)"/>
    <property type="match status" value="2"/>
</dbReference>
<evidence type="ECO:0000256" key="3">
    <source>
        <dbReference type="ARBA" id="ARBA00022771"/>
    </source>
</evidence>
<dbReference type="InterPro" id="IPR001562">
    <property type="entry name" value="Znf_Btk_motif"/>
</dbReference>
<dbReference type="GO" id="GO:0035556">
    <property type="term" value="P:intracellular signal transduction"/>
    <property type="evidence" value="ECO:0007669"/>
    <property type="project" value="InterPro"/>
</dbReference>
<dbReference type="AlphaFoldDB" id="A0AAY4DKP5"/>
<dbReference type="GO" id="GO:0008270">
    <property type="term" value="F:zinc ion binding"/>
    <property type="evidence" value="ECO:0007669"/>
    <property type="project" value="UniProtKB-KW"/>
</dbReference>
<dbReference type="Gene3D" id="1.10.506.10">
    <property type="entry name" value="GTPase Activation - p120gap, domain 1"/>
    <property type="match status" value="1"/>
</dbReference>
<dbReference type="SUPFAM" id="SSF50729">
    <property type="entry name" value="PH domain-like"/>
    <property type="match status" value="1"/>
</dbReference>
<keyword evidence="10" id="KW-1185">Reference proteome</keyword>
<dbReference type="InterPro" id="IPR008936">
    <property type="entry name" value="Rho_GTPase_activation_prot"/>
</dbReference>
<evidence type="ECO:0000256" key="1">
    <source>
        <dbReference type="ARBA" id="ARBA00022468"/>
    </source>
</evidence>
<dbReference type="SMART" id="SM00107">
    <property type="entry name" value="BTK"/>
    <property type="match status" value="1"/>
</dbReference>
<dbReference type="Pfam" id="PF00779">
    <property type="entry name" value="BTK"/>
    <property type="match status" value="1"/>
</dbReference>
<dbReference type="PROSITE" id="PS50004">
    <property type="entry name" value="C2"/>
    <property type="match status" value="2"/>
</dbReference>
<dbReference type="Proteomes" id="UP000694580">
    <property type="component" value="Unplaced"/>
</dbReference>
<dbReference type="GeneTree" id="ENSGT00940000160149"/>